<sequence length="164" mass="18134">MSFIKSGWVLVASVLFFSLIGCAEPETKVVKPPKGVIPIKEAKMLDRTYGETRHALISEQLGIKDNRSSWWSIQDLEDYIAYARSQAKEKGQEVTGLRVYFGAYPRSYGNQEVAGYSTLFIVPTGTSTTQQGSLNLFSSFQEDADLEIAPLNMGHSRTPPGTGY</sequence>
<comment type="caution">
    <text evidence="1">The sequence shown here is derived from an EMBL/GenBank/DDBJ whole genome shotgun (WGS) entry which is preliminary data.</text>
</comment>
<evidence type="ECO:0000313" key="1">
    <source>
        <dbReference type="EMBL" id="PHQ30278.1"/>
    </source>
</evidence>
<dbReference type="OrthoDB" id="1440507at2"/>
<proteinExistence type="predicted"/>
<gene>
    <name evidence="1" type="ORF">CJ305_04765</name>
</gene>
<dbReference type="EMBL" id="NQXA01000002">
    <property type="protein sequence ID" value="PHQ30278.1"/>
    <property type="molecule type" value="Genomic_DNA"/>
</dbReference>
<accession>A0A2G1VU11</accession>
<keyword evidence="2" id="KW-1185">Reference proteome</keyword>
<dbReference type="PROSITE" id="PS51257">
    <property type="entry name" value="PROKAR_LIPOPROTEIN"/>
    <property type="match status" value="1"/>
</dbReference>
<reference evidence="1 2" key="1">
    <citation type="submission" date="2017-08" db="EMBL/GenBank/DDBJ databases">
        <title>The whole genome shortgun sequences of strain Leeuwenhoekiella nanhaiensis G18 from the South China Sea.</title>
        <authorList>
            <person name="Liu Q."/>
        </authorList>
    </citation>
    <scope>NUCLEOTIDE SEQUENCE [LARGE SCALE GENOMIC DNA]</scope>
    <source>
        <strain evidence="1 2">G18</strain>
    </source>
</reference>
<organism evidence="1 2">
    <name type="scientific">Leeuwenhoekiella nanhaiensis</name>
    <dbReference type="NCBI Taxonomy" id="1655491"/>
    <lineage>
        <taxon>Bacteria</taxon>
        <taxon>Pseudomonadati</taxon>
        <taxon>Bacteroidota</taxon>
        <taxon>Flavobacteriia</taxon>
        <taxon>Flavobacteriales</taxon>
        <taxon>Flavobacteriaceae</taxon>
        <taxon>Leeuwenhoekiella</taxon>
    </lineage>
</organism>
<dbReference type="Proteomes" id="UP000229433">
    <property type="component" value="Unassembled WGS sequence"/>
</dbReference>
<name>A0A2G1VU11_9FLAO</name>
<evidence type="ECO:0000313" key="2">
    <source>
        <dbReference type="Proteomes" id="UP000229433"/>
    </source>
</evidence>
<dbReference type="RefSeq" id="WP_099645112.1">
    <property type="nucleotide sequence ID" value="NZ_KZ319288.1"/>
</dbReference>
<dbReference type="AlphaFoldDB" id="A0A2G1VU11"/>
<protein>
    <submittedName>
        <fullName evidence="1">Uncharacterized protein</fullName>
    </submittedName>
</protein>